<dbReference type="InterPro" id="IPR024072">
    <property type="entry name" value="DHFR-like_dom_sf"/>
</dbReference>
<dbReference type="GO" id="GO:0046655">
    <property type="term" value="P:folic acid metabolic process"/>
    <property type="evidence" value="ECO:0007669"/>
    <property type="project" value="TreeGrafter"/>
</dbReference>
<dbReference type="PIRSF" id="PIRSF000194">
    <property type="entry name" value="DHFR"/>
    <property type="match status" value="1"/>
</dbReference>
<dbReference type="Pfam" id="PF00186">
    <property type="entry name" value="DHFR_1"/>
    <property type="match status" value="1"/>
</dbReference>
<evidence type="ECO:0000256" key="9">
    <source>
        <dbReference type="RuleBase" id="RU004474"/>
    </source>
</evidence>
<proteinExistence type="inferred from homology"/>
<evidence type="ECO:0000259" key="10">
    <source>
        <dbReference type="PROSITE" id="PS51330"/>
    </source>
</evidence>
<evidence type="ECO:0000313" key="12">
    <source>
        <dbReference type="Proteomes" id="UP000265509"/>
    </source>
</evidence>
<dbReference type="FunFam" id="3.40.430.10:FF:000001">
    <property type="entry name" value="Dihydrofolate reductase"/>
    <property type="match status" value="1"/>
</dbReference>
<comment type="catalytic activity">
    <reaction evidence="8">
        <text>(6S)-5,6,7,8-tetrahydrofolate + NADP(+) = 7,8-dihydrofolate + NADPH + H(+)</text>
        <dbReference type="Rhea" id="RHEA:15009"/>
        <dbReference type="ChEBI" id="CHEBI:15378"/>
        <dbReference type="ChEBI" id="CHEBI:57451"/>
        <dbReference type="ChEBI" id="CHEBI:57453"/>
        <dbReference type="ChEBI" id="CHEBI:57783"/>
        <dbReference type="ChEBI" id="CHEBI:58349"/>
        <dbReference type="EC" id="1.5.1.3"/>
    </reaction>
</comment>
<dbReference type="Proteomes" id="UP000265509">
    <property type="component" value="Unassembled WGS sequence"/>
</dbReference>
<dbReference type="GO" id="GO:0004146">
    <property type="term" value="F:dihydrofolate reductase activity"/>
    <property type="evidence" value="ECO:0007669"/>
    <property type="project" value="UniProtKB-EC"/>
</dbReference>
<keyword evidence="5 8" id="KW-0521">NADP</keyword>
<dbReference type="SUPFAM" id="SSF53597">
    <property type="entry name" value="Dihydrofolate reductase-like"/>
    <property type="match status" value="1"/>
</dbReference>
<dbReference type="PANTHER" id="PTHR48069">
    <property type="entry name" value="DIHYDROFOLATE REDUCTASE"/>
    <property type="match status" value="1"/>
</dbReference>
<keyword evidence="12" id="KW-1185">Reference proteome</keyword>
<dbReference type="PROSITE" id="PS51330">
    <property type="entry name" value="DHFR_2"/>
    <property type="match status" value="1"/>
</dbReference>
<dbReference type="GO" id="GO:0070401">
    <property type="term" value="F:NADP+ binding"/>
    <property type="evidence" value="ECO:0007669"/>
    <property type="project" value="UniProtKB-ARBA"/>
</dbReference>
<dbReference type="PROSITE" id="PS00075">
    <property type="entry name" value="DHFR_1"/>
    <property type="match status" value="1"/>
</dbReference>
<dbReference type="GO" id="GO:0046452">
    <property type="term" value="P:dihydrofolate metabolic process"/>
    <property type="evidence" value="ECO:0007669"/>
    <property type="project" value="TreeGrafter"/>
</dbReference>
<dbReference type="EMBL" id="QRAN01000002">
    <property type="protein sequence ID" value="RLQ23460.1"/>
    <property type="molecule type" value="Genomic_DNA"/>
</dbReference>
<evidence type="ECO:0000256" key="3">
    <source>
        <dbReference type="ARBA" id="ARBA00012856"/>
    </source>
</evidence>
<evidence type="ECO:0000256" key="6">
    <source>
        <dbReference type="ARBA" id="ARBA00023002"/>
    </source>
</evidence>
<feature type="domain" description="DHFR" evidence="10">
    <location>
        <begin position="2"/>
        <end position="166"/>
    </location>
</feature>
<dbReference type="InterPro" id="IPR001796">
    <property type="entry name" value="DHFR_dom"/>
</dbReference>
<dbReference type="GO" id="GO:0005829">
    <property type="term" value="C:cytosol"/>
    <property type="evidence" value="ECO:0007669"/>
    <property type="project" value="TreeGrafter"/>
</dbReference>
<comment type="similarity">
    <text evidence="2 8 9">Belongs to the dihydrofolate reductase family.</text>
</comment>
<evidence type="ECO:0000256" key="4">
    <source>
        <dbReference type="ARBA" id="ARBA00022563"/>
    </source>
</evidence>
<comment type="caution">
    <text evidence="11">The sequence shown here is derived from an EMBL/GenBank/DDBJ whole genome shotgun (WGS) entry which is preliminary data.</text>
</comment>
<evidence type="ECO:0000256" key="2">
    <source>
        <dbReference type="ARBA" id="ARBA00009539"/>
    </source>
</evidence>
<accession>A0A3L7E3M3</accession>
<keyword evidence="6 8" id="KW-0560">Oxidoreductase</keyword>
<comment type="pathway">
    <text evidence="1 8">Cofactor biosynthesis; tetrahydrofolate biosynthesis; 5,6,7,8-tetrahydrofolate from 7,8-dihydrofolate: step 1/1.</text>
</comment>
<gene>
    <name evidence="11" type="ORF">DWB85_02595</name>
</gene>
<dbReference type="UniPathway" id="UPA00077">
    <property type="reaction ID" value="UER00158"/>
</dbReference>
<evidence type="ECO:0000256" key="1">
    <source>
        <dbReference type="ARBA" id="ARBA00004903"/>
    </source>
</evidence>
<comment type="function">
    <text evidence="7 8">Key enzyme in folate metabolism. Catalyzes an essential reaction for de novo glycine and purine synthesis, and for DNA precursor synthesis.</text>
</comment>
<name>A0A3L7E3M3_9GAMM</name>
<keyword evidence="4 8" id="KW-0554">One-carbon metabolism</keyword>
<dbReference type="GO" id="GO:0046654">
    <property type="term" value="P:tetrahydrofolate biosynthetic process"/>
    <property type="evidence" value="ECO:0007669"/>
    <property type="project" value="UniProtKB-UniPathway"/>
</dbReference>
<dbReference type="EC" id="1.5.1.3" evidence="3 8"/>
<dbReference type="PRINTS" id="PR00070">
    <property type="entry name" value="DHFR"/>
</dbReference>
<dbReference type="InterPro" id="IPR017925">
    <property type="entry name" value="DHFR_CS"/>
</dbReference>
<evidence type="ECO:0000256" key="8">
    <source>
        <dbReference type="PIRNR" id="PIRNR000194"/>
    </source>
</evidence>
<dbReference type="OrthoDB" id="9804315at2"/>
<dbReference type="AlphaFoldDB" id="A0A3L7E3M3"/>
<evidence type="ECO:0000256" key="7">
    <source>
        <dbReference type="ARBA" id="ARBA00025067"/>
    </source>
</evidence>
<dbReference type="GO" id="GO:0006730">
    <property type="term" value="P:one-carbon metabolic process"/>
    <property type="evidence" value="ECO:0007669"/>
    <property type="project" value="UniProtKB-KW"/>
</dbReference>
<dbReference type="PANTHER" id="PTHR48069:SF3">
    <property type="entry name" value="DIHYDROFOLATE REDUCTASE"/>
    <property type="match status" value="1"/>
</dbReference>
<organism evidence="11 12">
    <name type="scientific">Seongchinamella sediminis</name>
    <dbReference type="NCBI Taxonomy" id="2283635"/>
    <lineage>
        <taxon>Bacteria</taxon>
        <taxon>Pseudomonadati</taxon>
        <taxon>Pseudomonadota</taxon>
        <taxon>Gammaproteobacteria</taxon>
        <taxon>Cellvibrionales</taxon>
        <taxon>Halieaceae</taxon>
        <taxon>Seongchinamella</taxon>
    </lineage>
</organism>
<dbReference type="CDD" id="cd00209">
    <property type="entry name" value="DHFR"/>
    <property type="match status" value="1"/>
</dbReference>
<evidence type="ECO:0000256" key="5">
    <source>
        <dbReference type="ARBA" id="ARBA00022857"/>
    </source>
</evidence>
<evidence type="ECO:0000313" key="11">
    <source>
        <dbReference type="EMBL" id="RLQ23460.1"/>
    </source>
</evidence>
<reference evidence="11 12" key="1">
    <citation type="submission" date="2018-07" db="EMBL/GenBank/DDBJ databases">
        <title>Halioglobus sp. genome submission.</title>
        <authorList>
            <person name="Ye M.-Q."/>
            <person name="Du Z.-J."/>
        </authorList>
    </citation>
    <scope>NUCLEOTIDE SEQUENCE [LARGE SCALE GENOMIC DNA]</scope>
    <source>
        <strain evidence="11 12">U0301</strain>
    </source>
</reference>
<sequence>MKLAVIVAAAENGVIGRNNALPWHLPEDLRYFKRVTMGKPIVMGRKTFESIGRPLPGRTNIVITRQAHWHAEGVRVAHSLDEALAMAGDIAISDGATELMVIGGAEIYRAALPRADRLYFTEVHGEVEGDALLPDIDWSAWTELSRERFGASGANPYPYSFLVFERQ</sequence>
<dbReference type="InterPro" id="IPR012259">
    <property type="entry name" value="DHFR"/>
</dbReference>
<dbReference type="RefSeq" id="WP_117952638.1">
    <property type="nucleotide sequence ID" value="NZ_QRAN01000002.1"/>
</dbReference>
<protein>
    <recommendedName>
        <fullName evidence="3 8">Dihydrofolate reductase</fullName>
        <ecNumber evidence="3 8">1.5.1.3</ecNumber>
    </recommendedName>
</protein>
<dbReference type="Gene3D" id="3.40.430.10">
    <property type="entry name" value="Dihydrofolate Reductase, subunit A"/>
    <property type="match status" value="1"/>
</dbReference>